<protein>
    <recommendedName>
        <fullName evidence="1">Protein kinase domain-containing protein</fullName>
    </recommendedName>
</protein>
<dbReference type="PANTHER" id="PTHR44167:SF24">
    <property type="entry name" value="SERINE_THREONINE-PROTEIN KINASE CHK2"/>
    <property type="match status" value="1"/>
</dbReference>
<evidence type="ECO:0000313" key="2">
    <source>
        <dbReference type="EMBL" id="GAT50880.1"/>
    </source>
</evidence>
<dbReference type="SMART" id="SM00220">
    <property type="entry name" value="S_TKc"/>
    <property type="match status" value="1"/>
</dbReference>
<name>A0ABQ0LIM0_MYCCL</name>
<dbReference type="Gene3D" id="1.10.510.10">
    <property type="entry name" value="Transferase(Phosphotransferase) domain 1"/>
    <property type="match status" value="1"/>
</dbReference>
<dbReference type="Pfam" id="PF00069">
    <property type="entry name" value="Pkinase"/>
    <property type="match status" value="1"/>
</dbReference>
<dbReference type="EMBL" id="DF846701">
    <property type="protein sequence ID" value="GAT50880.1"/>
    <property type="molecule type" value="Genomic_DNA"/>
</dbReference>
<reference evidence="2" key="1">
    <citation type="submission" date="2014-09" db="EMBL/GenBank/DDBJ databases">
        <title>Genome sequence of the luminous mushroom Mycena chlorophos for searching fungal bioluminescence genes.</title>
        <authorList>
            <person name="Tanaka Y."/>
            <person name="Kasuga D."/>
            <person name="Oba Y."/>
            <person name="Hase S."/>
            <person name="Sato K."/>
            <person name="Oba Y."/>
            <person name="Sakakibara Y."/>
        </authorList>
    </citation>
    <scope>NUCLEOTIDE SEQUENCE</scope>
</reference>
<accession>A0ABQ0LIM0</accession>
<evidence type="ECO:0000259" key="1">
    <source>
        <dbReference type="PROSITE" id="PS50011"/>
    </source>
</evidence>
<evidence type="ECO:0000313" key="3">
    <source>
        <dbReference type="Proteomes" id="UP000815677"/>
    </source>
</evidence>
<dbReference type="PROSITE" id="PS50011">
    <property type="entry name" value="PROTEIN_KINASE_DOM"/>
    <property type="match status" value="1"/>
</dbReference>
<sequence>MSSEKPKHLPLAAEKALKLLFFNQHPHSPKEAFWFQRRVFLETAGYRLRPKFHLGFVGSKAPSIDSRHNLGDDHTAQHPLKHIMDADRIHDGQQVMLKWVSKKTHPYEVDIATLFSTPEKAKHPRNHCIPILDILQDPHDEDKQIIVMPRLIRFDEPIFDTVGEVVDCFRQIFEGVQFMHENHIAHRDLSLLNIMQDPSRLYPRGFHPVNYCLDPAHEGPAYCITRTRCWPRYYLIDFGLSRQYDPAQGPPLETVASGTHSYLPEYASGTGACNPFPADIYALGILLKRHFLRSDPSSSNTSVGLDRHAHGPLQFLAPLAETMTSKNPATRPTIGEVVLRFEQACASLTAWQLRRPGQALDGGWRGWVDQKARQIHNVVNGVPPLPRHSYPMSVAAQSSVKPLSVRTRVFYTRIPLEQGPVPGLAKEKRCGSSNCP</sequence>
<keyword evidence="3" id="KW-1185">Reference proteome</keyword>
<proteinExistence type="predicted"/>
<organism evidence="2 3">
    <name type="scientific">Mycena chlorophos</name>
    <name type="common">Agaric fungus</name>
    <name type="synonym">Agaricus chlorophos</name>
    <dbReference type="NCBI Taxonomy" id="658473"/>
    <lineage>
        <taxon>Eukaryota</taxon>
        <taxon>Fungi</taxon>
        <taxon>Dikarya</taxon>
        <taxon>Basidiomycota</taxon>
        <taxon>Agaricomycotina</taxon>
        <taxon>Agaricomycetes</taxon>
        <taxon>Agaricomycetidae</taxon>
        <taxon>Agaricales</taxon>
        <taxon>Marasmiineae</taxon>
        <taxon>Mycenaceae</taxon>
        <taxon>Mycena</taxon>
    </lineage>
</organism>
<dbReference type="InterPro" id="IPR000719">
    <property type="entry name" value="Prot_kinase_dom"/>
</dbReference>
<dbReference type="InterPro" id="IPR011009">
    <property type="entry name" value="Kinase-like_dom_sf"/>
</dbReference>
<feature type="domain" description="Protein kinase" evidence="1">
    <location>
        <begin position="46"/>
        <end position="348"/>
    </location>
</feature>
<dbReference type="PANTHER" id="PTHR44167">
    <property type="entry name" value="OVARIAN-SPECIFIC SERINE/THREONINE-PROTEIN KINASE LOK-RELATED"/>
    <property type="match status" value="1"/>
</dbReference>
<gene>
    <name evidence="2" type="ORF">MCHLO_08072</name>
</gene>
<dbReference type="Proteomes" id="UP000815677">
    <property type="component" value="Unassembled WGS sequence"/>
</dbReference>
<dbReference type="SUPFAM" id="SSF56112">
    <property type="entry name" value="Protein kinase-like (PK-like)"/>
    <property type="match status" value="1"/>
</dbReference>